<dbReference type="InterPro" id="IPR013785">
    <property type="entry name" value="Aldolase_TIM"/>
</dbReference>
<dbReference type="EMBL" id="CP021059">
    <property type="protein sequence ID" value="ARQ07379.1"/>
    <property type="molecule type" value="Genomic_DNA"/>
</dbReference>
<dbReference type="Pfam" id="PF03060">
    <property type="entry name" value="NMO"/>
    <property type="match status" value="1"/>
</dbReference>
<dbReference type="KEGG" id="mcak:MCCS_17450"/>
<evidence type="ECO:0000256" key="4">
    <source>
        <dbReference type="ARBA" id="ARBA00022643"/>
    </source>
</evidence>
<protein>
    <recommendedName>
        <fullName evidence="2">Probable nitronate monooxygenase</fullName>
    </recommendedName>
</protein>
<evidence type="ECO:0000313" key="6">
    <source>
        <dbReference type="EMBL" id="ARQ07379.1"/>
    </source>
</evidence>
<dbReference type="Proteomes" id="UP000194154">
    <property type="component" value="Chromosome"/>
</dbReference>
<dbReference type="CDD" id="cd04730">
    <property type="entry name" value="NPD_like"/>
    <property type="match status" value="1"/>
</dbReference>
<accession>A0A1W7ACN5</accession>
<dbReference type="GO" id="GO:0018580">
    <property type="term" value="F:nitronate monooxygenase activity"/>
    <property type="evidence" value="ECO:0007669"/>
    <property type="project" value="InterPro"/>
</dbReference>
<comment type="function">
    <text evidence="1">Nitronate monooxygenase that uses molecular oxygen to catalyze the oxidative denitrification of alkyl nitronates. Acts on propionate 3-nitronate (P3N), the presumed physiological substrate. Probably functions in the detoxification of P3N, a metabolic poison produced by plants and fungi as a defense mechanism.</text>
</comment>
<keyword evidence="4" id="KW-0288">FMN</keyword>
<dbReference type="OrthoDB" id="9778912at2"/>
<dbReference type="STRING" id="1855823.MCCS_17450"/>
<evidence type="ECO:0000256" key="3">
    <source>
        <dbReference type="ARBA" id="ARBA00022630"/>
    </source>
</evidence>
<dbReference type="SUPFAM" id="SSF51412">
    <property type="entry name" value="Inosine monophosphate dehydrogenase (IMPDH)"/>
    <property type="match status" value="1"/>
</dbReference>
<dbReference type="RefSeq" id="WP_086042937.1">
    <property type="nucleotide sequence ID" value="NZ_CBCRZA010000004.1"/>
</dbReference>
<evidence type="ECO:0000256" key="2">
    <source>
        <dbReference type="ARBA" id="ARBA00013457"/>
    </source>
</evidence>
<dbReference type="PANTHER" id="PTHR32332:SF20">
    <property type="entry name" value="2-NITROPROPANE DIOXYGENASE-LIKE PROTEIN"/>
    <property type="match status" value="1"/>
</dbReference>
<dbReference type="Gene3D" id="3.20.20.70">
    <property type="entry name" value="Aldolase class I"/>
    <property type="match status" value="1"/>
</dbReference>
<keyword evidence="5 6" id="KW-0560">Oxidoreductase</keyword>
<dbReference type="PANTHER" id="PTHR32332">
    <property type="entry name" value="2-NITROPROPANE DIOXYGENASE"/>
    <property type="match status" value="1"/>
</dbReference>
<keyword evidence="3" id="KW-0285">Flavoprotein</keyword>
<dbReference type="GeneID" id="35295845"/>
<sequence>MENRVTKILGIQKPIIQGPMSWLTDGKFVGEISKNGALGVLGINAGQFEPANSIEETVENMRKEVKIAKKITSNPIGINIIPNATGFDMYTEPMLNMMIEEGVEVAVMVGAFSAEWTSRFKENGIKVIYRGEPTAEVTEEAIAGNVDILVATGFDEGGQVPSKVIGTFSVVPMIVDIVKGRVPVLAAGGISDSRTAKAAMALGAEGIFVGTAFLPTVESRMAENIKEQLIQSNANDMLLYRTKPAYYRSLPGKLPNLLKSMDENLATNNAIFEASNPGSGMRDGMLYGDLSKGFASFGLGISMLNEITNVEHIINELMAGIE</sequence>
<evidence type="ECO:0000256" key="5">
    <source>
        <dbReference type="ARBA" id="ARBA00023002"/>
    </source>
</evidence>
<keyword evidence="6" id="KW-0503">Monooxygenase</keyword>
<gene>
    <name evidence="6" type="ORF">MCCS_17450</name>
</gene>
<keyword evidence="7" id="KW-1185">Reference proteome</keyword>
<name>A0A1W7ACN5_9STAP</name>
<proteinExistence type="predicted"/>
<evidence type="ECO:0000313" key="7">
    <source>
        <dbReference type="Proteomes" id="UP000194154"/>
    </source>
</evidence>
<reference evidence="6 7" key="1">
    <citation type="journal article" date="2017" name="Int. J. Syst. Evol. Microbiol.">
        <title>Macrococcus canis sp. nov., a skin bacterium associated with infections in dogs.</title>
        <authorList>
            <person name="Gobeli Brawand S."/>
            <person name="Cotting K."/>
            <person name="Gomez-Sanz E."/>
            <person name="Collaud A."/>
            <person name="Thomann A."/>
            <person name="Brodard I."/>
            <person name="Rodriguez-Campos S."/>
            <person name="Strauss C."/>
            <person name="Perreten V."/>
        </authorList>
    </citation>
    <scope>NUCLEOTIDE SEQUENCE [LARGE SCALE GENOMIC DNA]</scope>
    <source>
        <strain evidence="6 7">KM45013</strain>
    </source>
</reference>
<evidence type="ECO:0000256" key="1">
    <source>
        <dbReference type="ARBA" id="ARBA00003535"/>
    </source>
</evidence>
<organism evidence="6 7">
    <name type="scientific">Macrococcoides canis</name>
    <dbReference type="NCBI Taxonomy" id="1855823"/>
    <lineage>
        <taxon>Bacteria</taxon>
        <taxon>Bacillati</taxon>
        <taxon>Bacillota</taxon>
        <taxon>Bacilli</taxon>
        <taxon>Bacillales</taxon>
        <taxon>Staphylococcaceae</taxon>
        <taxon>Macrococcoides</taxon>
    </lineage>
</organism>
<dbReference type="AlphaFoldDB" id="A0A1W7ACN5"/>
<dbReference type="InterPro" id="IPR004136">
    <property type="entry name" value="NMO"/>
</dbReference>